<dbReference type="InterPro" id="IPR016339">
    <property type="entry name" value="Hemoglobin_trunc_I"/>
</dbReference>
<dbReference type="GO" id="GO:0046872">
    <property type="term" value="F:metal ion binding"/>
    <property type="evidence" value="ECO:0007669"/>
    <property type="project" value="UniProtKB-KW"/>
</dbReference>
<dbReference type="Pfam" id="PF01152">
    <property type="entry name" value="Bac_globin"/>
    <property type="match status" value="1"/>
</dbReference>
<organism evidence="7 8">
    <name type="scientific">Paramecium primaurelia</name>
    <dbReference type="NCBI Taxonomy" id="5886"/>
    <lineage>
        <taxon>Eukaryota</taxon>
        <taxon>Sar</taxon>
        <taxon>Alveolata</taxon>
        <taxon>Ciliophora</taxon>
        <taxon>Intramacronucleata</taxon>
        <taxon>Oligohymenophorea</taxon>
        <taxon>Peniculida</taxon>
        <taxon>Parameciidae</taxon>
        <taxon>Paramecium</taxon>
    </lineage>
</organism>
<dbReference type="Proteomes" id="UP000688137">
    <property type="component" value="Unassembled WGS sequence"/>
</dbReference>
<comment type="caution">
    <text evidence="7">The sequence shown here is derived from an EMBL/GenBank/DDBJ whole genome shotgun (WGS) entry which is preliminary data.</text>
</comment>
<keyword evidence="2 6" id="KW-0349">Heme</keyword>
<sequence length="121" mass="13161">MQNKTIFDKLGGQANIDAAVVKFYQKVLSDPSVSHYFKNTDMKKQTEMQQKFLTMAFGGPNHYTGRDMKAGHAGLGITTAAFNTIVKHLGDTLKEMGVPAEVIAEAAAVAETTRADIVEIK</sequence>
<keyword evidence="8" id="KW-1185">Reference proteome</keyword>
<dbReference type="AlphaFoldDB" id="A0A8S1N5L5"/>
<comment type="similarity">
    <text evidence="6">Belongs to the truncated hemoglobin family. Group I subfamily.</text>
</comment>
<keyword evidence="5 6" id="KW-0408">Iron</keyword>
<dbReference type="PROSITE" id="PS01213">
    <property type="entry name" value="GLOBIN_FAM_2"/>
    <property type="match status" value="1"/>
</dbReference>
<dbReference type="OMA" id="HRINRFF"/>
<dbReference type="GO" id="GO:0015671">
    <property type="term" value="P:oxygen transport"/>
    <property type="evidence" value="ECO:0007669"/>
    <property type="project" value="InterPro"/>
</dbReference>
<accession>A0A8S1N5L5</accession>
<dbReference type="EMBL" id="CAJJDM010000076">
    <property type="protein sequence ID" value="CAD8085026.1"/>
    <property type="molecule type" value="Genomic_DNA"/>
</dbReference>
<evidence type="ECO:0000313" key="8">
    <source>
        <dbReference type="Proteomes" id="UP000688137"/>
    </source>
</evidence>
<evidence type="ECO:0000256" key="2">
    <source>
        <dbReference type="ARBA" id="ARBA00022617"/>
    </source>
</evidence>
<keyword evidence="4 6" id="KW-0479">Metal-binding</keyword>
<gene>
    <name evidence="7" type="ORF">PPRIM_AZ9-3.1.T0730108</name>
</gene>
<protein>
    <recommendedName>
        <fullName evidence="6">Group 1 truncated hemoglobin</fullName>
    </recommendedName>
</protein>
<evidence type="ECO:0000256" key="5">
    <source>
        <dbReference type="ARBA" id="ARBA00023004"/>
    </source>
</evidence>
<name>A0A8S1N5L5_PARPR</name>
<keyword evidence="3 6" id="KW-0561">Oxygen transport</keyword>
<reference evidence="7" key="1">
    <citation type="submission" date="2021-01" db="EMBL/GenBank/DDBJ databases">
        <authorList>
            <consortium name="Genoscope - CEA"/>
            <person name="William W."/>
        </authorList>
    </citation>
    <scope>NUCLEOTIDE SEQUENCE</scope>
</reference>
<keyword evidence="1 6" id="KW-0813">Transport</keyword>
<evidence type="ECO:0000256" key="3">
    <source>
        <dbReference type="ARBA" id="ARBA00022621"/>
    </source>
</evidence>
<evidence type="ECO:0000256" key="4">
    <source>
        <dbReference type="ARBA" id="ARBA00022723"/>
    </source>
</evidence>
<dbReference type="GO" id="GO:0019825">
    <property type="term" value="F:oxygen binding"/>
    <property type="evidence" value="ECO:0007669"/>
    <property type="project" value="InterPro"/>
</dbReference>
<proteinExistence type="inferred from homology"/>
<evidence type="ECO:0000256" key="1">
    <source>
        <dbReference type="ARBA" id="ARBA00022448"/>
    </source>
</evidence>
<dbReference type="CDD" id="cd00454">
    <property type="entry name" value="TrHb1_N"/>
    <property type="match status" value="1"/>
</dbReference>
<evidence type="ECO:0000313" key="7">
    <source>
        <dbReference type="EMBL" id="CAD8085026.1"/>
    </source>
</evidence>
<comment type="cofactor">
    <cofactor evidence="6">
        <name>heme</name>
        <dbReference type="ChEBI" id="CHEBI:30413"/>
    </cofactor>
</comment>
<dbReference type="InterPro" id="IPR001486">
    <property type="entry name" value="Hemoglobin_trunc"/>
</dbReference>
<dbReference type="InterPro" id="IPR019795">
    <property type="entry name" value="Globin_bac-like_CS"/>
</dbReference>
<dbReference type="PIRSF" id="PIRSF002030">
    <property type="entry name" value="Globin_Protozoa/Cyanobacteria"/>
    <property type="match status" value="1"/>
</dbReference>
<evidence type="ECO:0000256" key="6">
    <source>
        <dbReference type="PIRNR" id="PIRNR002030"/>
    </source>
</evidence>